<accession>A0A6T8J8B3</accession>
<name>A0A6T8J8B3_9STRA</name>
<reference evidence="1" key="1">
    <citation type="submission" date="2021-01" db="EMBL/GenBank/DDBJ databases">
        <authorList>
            <person name="Corre E."/>
            <person name="Pelletier E."/>
            <person name="Niang G."/>
            <person name="Scheremetjew M."/>
            <person name="Finn R."/>
            <person name="Kale V."/>
            <person name="Holt S."/>
            <person name="Cochrane G."/>
            <person name="Meng A."/>
            <person name="Brown T."/>
            <person name="Cohen L."/>
        </authorList>
    </citation>
    <scope>NUCLEOTIDE SEQUENCE</scope>
    <source>
        <strain evidence="1">CCAP1064/1</strain>
    </source>
</reference>
<protein>
    <submittedName>
        <fullName evidence="1">Uncharacterized protein</fullName>
    </submittedName>
</protein>
<gene>
    <name evidence="1" type="ORF">PINE0816_LOCUS9493</name>
    <name evidence="2" type="ORF">PINE0816_LOCUS9494</name>
</gene>
<evidence type="ECO:0000313" key="1">
    <source>
        <dbReference type="EMBL" id="CAD8413363.1"/>
    </source>
</evidence>
<organism evidence="1">
    <name type="scientific">Proboscia inermis</name>
    <dbReference type="NCBI Taxonomy" id="420281"/>
    <lineage>
        <taxon>Eukaryota</taxon>
        <taxon>Sar</taxon>
        <taxon>Stramenopiles</taxon>
        <taxon>Ochrophyta</taxon>
        <taxon>Bacillariophyta</taxon>
        <taxon>Coscinodiscophyceae</taxon>
        <taxon>Rhizosoleniophycidae</taxon>
        <taxon>Rhizosoleniales</taxon>
        <taxon>Rhizosoleniaceae</taxon>
        <taxon>Proboscia</taxon>
    </lineage>
</organism>
<dbReference type="EMBL" id="HBEL01020256">
    <property type="protein sequence ID" value="CAD8413363.1"/>
    <property type="molecule type" value="Transcribed_RNA"/>
</dbReference>
<dbReference type="EMBL" id="HBEL01020257">
    <property type="protein sequence ID" value="CAD8413364.1"/>
    <property type="molecule type" value="Transcribed_RNA"/>
</dbReference>
<sequence>MTINIVSSKNTYSLFFRYDSHRMETKSTLASIEYFLQVLDRKRYSMKFLNLCNRLYDGIPELVVQNQEMNLLVGLQRTIETYDNENDAFEKVWSIHLLSPIFPKIAVSCGTVPQLLFGTDESQLVRNAFSVENSPRVVSSAAAGITMASPDLFSMFSISPKNNISIGFSSIRTLPSWVNVMGLLLLFPVKK</sequence>
<proteinExistence type="predicted"/>
<dbReference type="AlphaFoldDB" id="A0A6T8J8B3"/>
<evidence type="ECO:0000313" key="2">
    <source>
        <dbReference type="EMBL" id="CAD8413364.1"/>
    </source>
</evidence>